<dbReference type="OrthoDB" id="6351660at2759"/>
<evidence type="ECO:0000313" key="11">
    <source>
        <dbReference type="Proteomes" id="UP001151699"/>
    </source>
</evidence>
<evidence type="ECO:0000256" key="1">
    <source>
        <dbReference type="ARBA" id="ARBA00004120"/>
    </source>
</evidence>
<dbReference type="GO" id="GO:1905515">
    <property type="term" value="P:non-motile cilium assembly"/>
    <property type="evidence" value="ECO:0007669"/>
    <property type="project" value="TreeGrafter"/>
</dbReference>
<evidence type="ECO:0000256" key="8">
    <source>
        <dbReference type="SAM" id="Coils"/>
    </source>
</evidence>
<gene>
    <name evidence="10" type="primary">cep290</name>
    <name evidence="10" type="ORF">Bhyg_06018</name>
</gene>
<feature type="compositionally biased region" description="Polar residues" evidence="9">
    <location>
        <begin position="93"/>
        <end position="107"/>
    </location>
</feature>
<comment type="subcellular location">
    <subcellularLocation>
        <location evidence="1">Cytoplasm</location>
        <location evidence="1">Cytoskeleton</location>
        <location evidence="1">Cilium basal body</location>
    </subcellularLocation>
    <subcellularLocation>
        <location evidence="2">Cytoplasm</location>
        <location evidence="2">Cytoskeleton</location>
        <location evidence="2">Microtubule organizing center</location>
        <location evidence="2">Centrosome</location>
    </subcellularLocation>
</comment>
<evidence type="ECO:0000256" key="5">
    <source>
        <dbReference type="ARBA" id="ARBA00023054"/>
    </source>
</evidence>
<feature type="coiled-coil region" evidence="8">
    <location>
        <begin position="130"/>
        <end position="313"/>
    </location>
</feature>
<keyword evidence="5 8" id="KW-0175">Coiled coil</keyword>
<dbReference type="GO" id="GO:0097711">
    <property type="term" value="P:ciliary basal body-plasma membrane docking"/>
    <property type="evidence" value="ECO:0007669"/>
    <property type="project" value="TreeGrafter"/>
</dbReference>
<reference evidence="10" key="1">
    <citation type="submission" date="2022-07" db="EMBL/GenBank/DDBJ databases">
        <authorList>
            <person name="Trinca V."/>
            <person name="Uliana J.V.C."/>
            <person name="Torres T.T."/>
            <person name="Ward R.J."/>
            <person name="Monesi N."/>
        </authorList>
    </citation>
    <scope>NUCLEOTIDE SEQUENCE</scope>
    <source>
        <strain evidence="10">HSMRA1968</strain>
        <tissue evidence="10">Whole embryos</tissue>
    </source>
</reference>
<feature type="coiled-coil region" evidence="8">
    <location>
        <begin position="1332"/>
        <end position="1373"/>
    </location>
</feature>
<dbReference type="PANTHER" id="PTHR18879:SF20">
    <property type="entry name" value="CENTROSOMAL PROTEIN OF 290 KDA"/>
    <property type="match status" value="1"/>
</dbReference>
<feature type="coiled-coil region" evidence="8">
    <location>
        <begin position="1114"/>
        <end position="1148"/>
    </location>
</feature>
<keyword evidence="3" id="KW-0963">Cytoplasm</keyword>
<feature type="coiled-coil region" evidence="8">
    <location>
        <begin position="709"/>
        <end position="806"/>
    </location>
</feature>
<feature type="non-terminal residue" evidence="10">
    <location>
        <position position="1518"/>
    </location>
</feature>
<evidence type="ECO:0000256" key="2">
    <source>
        <dbReference type="ARBA" id="ARBA00004300"/>
    </source>
</evidence>
<protein>
    <submittedName>
        <fullName evidence="10">Centrosomal protein cep290</fullName>
    </submittedName>
</protein>
<dbReference type="GO" id="GO:0035869">
    <property type="term" value="C:ciliary transition zone"/>
    <property type="evidence" value="ECO:0007669"/>
    <property type="project" value="TreeGrafter"/>
</dbReference>
<accession>A0A9Q0S211</accession>
<sequence>SLTDIQKDEIYEFLVASKKENVDKKNFKKVFEIFQNILKYKGDMVNTLLTELEEMSSKSSTKTELTQVKTIVEKLENEKSKYKTRIKELNEENASLQRRSNDISTFGSEREDSPDALSEIDKQEELLNNISTKNKHIKRLLRDIESLESQCATKSTQIDELRVNLSDATRNLTLLTNQVDEFRLKIVDQDRTIVLLNERNVELEHRMMDVQKENRDRESELQEFGKLLENRAIVWKQMLEEKNDRLDSLRMKYDEILNVNPGYDIDADRVEMRRLTEAIKERDQIITELETKLNELSRELVDSTDMMNKLARERENSLEASSKTQQKTCCDDVKLMLENSTKRCQELQEIISNLEETNIYKSKQAMDALEALQSYQNPEDGLAQTIKKNNELHAKVQSRDKQIRALVMELNALQDESQENIVLRKRLGIPEDEYVSTNSLSARQKKFEKINERLMLKLRASEEMRLQLKLDKNDLKRVISQLRHRNESGQEQELVDDSVDVSMSKIESEVKYCEKCLGKYNATEQTRKCDSCMAKQNCNFCGTCQKLMKIGVDRNSAELQSQILDWESKYAMVVEENENLLLGMHNILEKLRNYDAESDHVVIDTTILEKLLHALDARSVSGWYHPAMRMQNELIASKEREYALKERCRISETILTKTEKVERPIPKERLSLKSQPINVEEVTVVTTPNVVESNQNERIKQFDSLYQHIVDQEAEIEKLRSDLAESTSKQRENETIMEELKLCESKLNELTEALKSSDEMKDALLAEQIQQMVELKDKINSEEKKCKFAQEDYDELNKIYKHTKEKQNRLLFELRKELIESRRVVSETDKKKNVAPVVASDWEKEAIALRNELNNLKMKTSYLNSVIIKNVRALDKHNETELNFERIEKLGVVRNNFVVDFITRAEYDDLENRCNALTTRNDELTVHSEHLEKLLNLSQEQIKSQQHILTKNSEEEVNLRHLVVDIQATSNEKYIIAKLSRELQQSQELQELAERENKSLNDEVSRLKGELEVTRNDLLEQKEVFRKKNLECDFKLKFLSKTYKELRQNYCEYMPLYPVNDFLADFIHILECKKRLNQQVDEMEKIDYKRQLDEFLKLANNSLGDDAIENKITTIKFQTQATHLEQQNKNLQREVQTIRAELEQQIQKEATACEHWNIIKLLFEDNRNEKCLMLEKASQAMVGTVDKSTNTEETDEKYSCVSTHTQSTQQTLSTVVESSTLANENSQKSMESQLKQAMILASTRSSLLLETENRLAVTQGRIKLLERNLEEKEKQLKEEKEKAIRNQSPQRDDNILSVTITSLQNLLLEKDTTLSRYQDLLRTERQDRSKSFDDHRNEVKMLQNTIDDLEVKIRMKDREIEKLTGKMKDLEEKCVVPTNLVVPPATAVSVFEEEFSQMSDKHIEDMFLNERQVAFVSSETDVESADSKAKIQSLEKDLEKLQGKLREVRNRENYLEKTLMEKDKEITSLNERINDQEIEYKDMSENIFNRREIDQLKEMLEEKDRHIGDLTDTLTHFH</sequence>
<feature type="region of interest" description="Disordered" evidence="9">
    <location>
        <begin position="93"/>
        <end position="115"/>
    </location>
</feature>
<keyword evidence="6" id="KW-0206">Cytoskeleton</keyword>
<dbReference type="GO" id="GO:0034451">
    <property type="term" value="C:centriolar satellite"/>
    <property type="evidence" value="ECO:0007669"/>
    <property type="project" value="TreeGrafter"/>
</dbReference>
<evidence type="ECO:0000256" key="3">
    <source>
        <dbReference type="ARBA" id="ARBA00022490"/>
    </source>
</evidence>
<keyword evidence="4" id="KW-0970">Cilium biogenesis/degradation</keyword>
<dbReference type="EMBL" id="WJQU01000002">
    <property type="protein sequence ID" value="KAJ6641083.1"/>
    <property type="molecule type" value="Genomic_DNA"/>
</dbReference>
<dbReference type="PANTHER" id="PTHR18879">
    <property type="entry name" value="CENTROSOMAL PROTEIN OF 290 KDA"/>
    <property type="match status" value="1"/>
</dbReference>
<feature type="non-terminal residue" evidence="10">
    <location>
        <position position="1"/>
    </location>
</feature>
<name>A0A9Q0S211_9DIPT</name>
<organism evidence="10 11">
    <name type="scientific">Pseudolycoriella hygida</name>
    <dbReference type="NCBI Taxonomy" id="35572"/>
    <lineage>
        <taxon>Eukaryota</taxon>
        <taxon>Metazoa</taxon>
        <taxon>Ecdysozoa</taxon>
        <taxon>Arthropoda</taxon>
        <taxon>Hexapoda</taxon>
        <taxon>Insecta</taxon>
        <taxon>Pterygota</taxon>
        <taxon>Neoptera</taxon>
        <taxon>Endopterygota</taxon>
        <taxon>Diptera</taxon>
        <taxon>Nematocera</taxon>
        <taxon>Sciaroidea</taxon>
        <taxon>Sciaridae</taxon>
        <taxon>Pseudolycoriella</taxon>
    </lineage>
</organism>
<evidence type="ECO:0000256" key="4">
    <source>
        <dbReference type="ARBA" id="ARBA00022794"/>
    </source>
</evidence>
<feature type="coiled-coil region" evidence="8">
    <location>
        <begin position="1248"/>
        <end position="1286"/>
    </location>
</feature>
<keyword evidence="11" id="KW-1185">Reference proteome</keyword>
<feature type="coiled-coil region" evidence="8">
    <location>
        <begin position="1424"/>
        <end position="1513"/>
    </location>
</feature>
<evidence type="ECO:0000256" key="7">
    <source>
        <dbReference type="ARBA" id="ARBA00023273"/>
    </source>
</evidence>
<dbReference type="Proteomes" id="UP001151699">
    <property type="component" value="Chromosome B"/>
</dbReference>
<dbReference type="GO" id="GO:1905349">
    <property type="term" value="P:ciliary transition zone assembly"/>
    <property type="evidence" value="ECO:0007669"/>
    <property type="project" value="TreeGrafter"/>
</dbReference>
<keyword evidence="7" id="KW-0966">Cell projection</keyword>
<evidence type="ECO:0000256" key="9">
    <source>
        <dbReference type="SAM" id="MobiDB-lite"/>
    </source>
</evidence>
<dbReference type="InterPro" id="IPR026201">
    <property type="entry name" value="Cep290"/>
</dbReference>
<comment type="caution">
    <text evidence="10">The sequence shown here is derived from an EMBL/GenBank/DDBJ whole genome shotgun (WGS) entry which is preliminary data.</text>
</comment>
<evidence type="ECO:0000256" key="6">
    <source>
        <dbReference type="ARBA" id="ARBA00023212"/>
    </source>
</evidence>
<evidence type="ECO:0000313" key="10">
    <source>
        <dbReference type="EMBL" id="KAJ6641083.1"/>
    </source>
</evidence>
<proteinExistence type="predicted"/>
<feature type="coiled-coil region" evidence="8">
    <location>
        <begin position="976"/>
        <end position="1017"/>
    </location>
</feature>